<feature type="transmembrane region" description="Helical" evidence="1">
    <location>
        <begin position="166"/>
        <end position="183"/>
    </location>
</feature>
<feature type="domain" description="Protein O-mannosyl-transferase C-terminal four TM" evidence="3">
    <location>
        <begin position="361"/>
        <end position="536"/>
    </location>
</feature>
<organism evidence="4 5">
    <name type="scientific">Aerophobetes bacterium</name>
    <dbReference type="NCBI Taxonomy" id="2030807"/>
    <lineage>
        <taxon>Bacteria</taxon>
        <taxon>Candidatus Aerophobota</taxon>
    </lineage>
</organism>
<feature type="transmembrane region" description="Helical" evidence="1">
    <location>
        <begin position="467"/>
        <end position="485"/>
    </location>
</feature>
<dbReference type="GO" id="GO:0004169">
    <property type="term" value="F:dolichyl-phosphate-mannose-protein mannosyltransferase activity"/>
    <property type="evidence" value="ECO:0007669"/>
    <property type="project" value="UniProtKB-UniRule"/>
</dbReference>
<dbReference type="InterPro" id="IPR032421">
    <property type="entry name" value="PMT_4TMC"/>
</dbReference>
<dbReference type="UniPathway" id="UPA00378"/>
<feature type="transmembrane region" description="Helical" evidence="1">
    <location>
        <begin position="192"/>
        <end position="209"/>
    </location>
</feature>
<evidence type="ECO:0000313" key="5">
    <source>
        <dbReference type="Proteomes" id="UP000316360"/>
    </source>
</evidence>
<feature type="domain" description="Glycosyltransferase RgtA/B/C/D-like" evidence="2">
    <location>
        <begin position="142"/>
        <end position="282"/>
    </location>
</feature>
<evidence type="ECO:0000259" key="2">
    <source>
        <dbReference type="Pfam" id="PF13231"/>
    </source>
</evidence>
<keyword evidence="1 4" id="KW-0808">Transferase</keyword>
<keyword evidence="1" id="KW-0472">Membrane</keyword>
<reference evidence="4 5" key="1">
    <citation type="submission" date="2019-03" db="EMBL/GenBank/DDBJ databases">
        <title>Metabolic potential of uncultured bacteria and archaea associated with petroleum seepage in deep-sea sediments.</title>
        <authorList>
            <person name="Dong X."/>
            <person name="Hubert C."/>
        </authorList>
    </citation>
    <scope>NUCLEOTIDE SEQUENCE [LARGE SCALE GENOMIC DNA]</scope>
    <source>
        <strain evidence="4">E44_bin7</strain>
    </source>
</reference>
<comment type="similarity">
    <text evidence="1">Belongs to the glycosyltransferase 39 family.</text>
</comment>
<feature type="transmembrane region" description="Helical" evidence="1">
    <location>
        <begin position="268"/>
        <end position="286"/>
    </location>
</feature>
<dbReference type="EC" id="2.4.1.-" evidence="1"/>
<evidence type="ECO:0000259" key="3">
    <source>
        <dbReference type="Pfam" id="PF16192"/>
    </source>
</evidence>
<dbReference type="Pfam" id="PF16192">
    <property type="entry name" value="PMT_4TMC"/>
    <property type="match status" value="1"/>
</dbReference>
<feature type="transmembrane region" description="Helical" evidence="1">
    <location>
        <begin position="497"/>
        <end position="517"/>
    </location>
</feature>
<keyword evidence="1" id="KW-1133">Transmembrane helix</keyword>
<evidence type="ECO:0000313" key="4">
    <source>
        <dbReference type="EMBL" id="TET09987.1"/>
    </source>
</evidence>
<protein>
    <recommendedName>
        <fullName evidence="1">Polyprenol-phosphate-mannose--protein mannosyltransferase</fullName>
        <ecNumber evidence="1">2.4.1.-</ecNumber>
    </recommendedName>
</protein>
<feature type="transmembrane region" description="Helical" evidence="1">
    <location>
        <begin position="420"/>
        <end position="437"/>
    </location>
</feature>
<dbReference type="AlphaFoldDB" id="A0A523RW51"/>
<comment type="caution">
    <text evidence="4">The sequence shown here is derived from an EMBL/GenBank/DDBJ whole genome shotgun (WGS) entry which is preliminary data.</text>
</comment>
<accession>A0A523RW51</accession>
<dbReference type="EMBL" id="SOKJ01000251">
    <property type="protein sequence ID" value="TET09987.1"/>
    <property type="molecule type" value="Genomic_DNA"/>
</dbReference>
<comment type="pathway">
    <text evidence="1">Protein modification; protein glycosylation.</text>
</comment>
<feature type="transmembrane region" description="Helical" evidence="1">
    <location>
        <begin position="444"/>
        <end position="461"/>
    </location>
</feature>
<dbReference type="PANTHER" id="PTHR10050">
    <property type="entry name" value="DOLICHYL-PHOSPHATE-MANNOSE--PROTEIN MANNOSYLTRANSFERASE"/>
    <property type="match status" value="1"/>
</dbReference>
<dbReference type="Proteomes" id="UP000316360">
    <property type="component" value="Unassembled WGS sequence"/>
</dbReference>
<sequence>MRYISTFGGIDESGTYRIEYSSDGNIWEKGPQFKQGLFTWKRTSVNFSASSIRVIVENPNSTLYEVGFWDFDDEGEHLLPIRQVISETVTSLSEGNPESLFDEQEMVPFIPSYYNSMYFDEIYHGRTAYEHIHRLEPFEWTHPPLGKLFIAVGILLFGMNPFGWRIVGALFGIGMLAAIYVFARSLFKKREYAFFAAFLFSVDFLHFTQTRIATIDVYSVFFVILMYHFMYQFYKESFFRCGWRKVVLPLGLCGLFFGLGAASKWTSLYAGPGLAVIFFIAIFRSFKEYKSSRLKLSRKKRKEIPHKERRKIASLVEKYPTSLLAILGLAVCFFILLPMGIYFLSYVPTLFVPGPGHGISSIWSYQSQMFNYHSGLGATHPFSSKWWTWPLMLKPVWYYGGQDYLPAGTVSSIVAVGNPAIWWVGILAVMASVMLVIKRKDKRFLLVLIALASQYLPWILIQRLTWIYHFFTSVPFMILCIVYLIRYLKEKWPRSSYFIYVYLAVTVVLFILFYPILSGLPTSKAFVENLRWLKSWIIFT</sequence>
<gene>
    <name evidence="4" type="ORF">E3J84_04550</name>
</gene>
<dbReference type="GO" id="GO:0005886">
    <property type="term" value="C:plasma membrane"/>
    <property type="evidence" value="ECO:0007669"/>
    <property type="project" value="UniProtKB-SubCell"/>
</dbReference>
<comment type="subcellular location">
    <subcellularLocation>
        <location evidence="1">Cell membrane</location>
    </subcellularLocation>
</comment>
<proteinExistence type="inferred from homology"/>
<feature type="transmembrane region" description="Helical" evidence="1">
    <location>
        <begin position="246"/>
        <end position="262"/>
    </location>
</feature>
<dbReference type="InterPro" id="IPR027005">
    <property type="entry name" value="PMT-like"/>
</dbReference>
<keyword evidence="1" id="KW-0812">Transmembrane</keyword>
<feature type="transmembrane region" description="Helical" evidence="1">
    <location>
        <begin position="215"/>
        <end position="234"/>
    </location>
</feature>
<keyword evidence="1" id="KW-1003">Cell membrane</keyword>
<evidence type="ECO:0000256" key="1">
    <source>
        <dbReference type="RuleBase" id="RU367007"/>
    </source>
</evidence>
<name>A0A523RW51_UNCAE</name>
<dbReference type="InterPro" id="IPR038731">
    <property type="entry name" value="RgtA/B/C-like"/>
</dbReference>
<keyword evidence="1" id="KW-0328">Glycosyltransferase</keyword>
<dbReference type="Pfam" id="PF13231">
    <property type="entry name" value="PMT_2"/>
    <property type="match status" value="1"/>
</dbReference>
<feature type="transmembrane region" description="Helical" evidence="1">
    <location>
        <begin position="319"/>
        <end position="344"/>
    </location>
</feature>
<comment type="function">
    <text evidence="1">Protein O-mannosyltransferase that catalyzes the transfer of a single mannose residue from a polyprenol phospho-mannosyl lipidic donor to the hydroxyl group of selected serine and threonine residues in acceptor proteins.</text>
</comment>